<accession>A0ACC1IYK0</accession>
<dbReference type="Proteomes" id="UP001150603">
    <property type="component" value="Unassembled WGS sequence"/>
</dbReference>
<organism evidence="1 2">
    <name type="scientific">Linderina macrospora</name>
    <dbReference type="NCBI Taxonomy" id="4868"/>
    <lineage>
        <taxon>Eukaryota</taxon>
        <taxon>Fungi</taxon>
        <taxon>Fungi incertae sedis</taxon>
        <taxon>Zoopagomycota</taxon>
        <taxon>Kickxellomycotina</taxon>
        <taxon>Kickxellomycetes</taxon>
        <taxon>Kickxellales</taxon>
        <taxon>Kickxellaceae</taxon>
        <taxon>Linderina</taxon>
    </lineage>
</organism>
<proteinExistence type="predicted"/>
<sequence length="92" mass="9778">MTAKDSLGDSTSELGSTPSLVGSQALIQPETENMLLIMPSPQPDLLAEDIAENDPFNALTDPVTKKPPEQRATGWQGPPAQHLTSEPQSLVV</sequence>
<gene>
    <name evidence="1" type="ORF">FBU59_006917</name>
</gene>
<dbReference type="EMBL" id="JANBPW010006319">
    <property type="protein sequence ID" value="KAJ1930836.1"/>
    <property type="molecule type" value="Genomic_DNA"/>
</dbReference>
<name>A0ACC1IYK0_9FUNG</name>
<comment type="caution">
    <text evidence="1">The sequence shown here is derived from an EMBL/GenBank/DDBJ whole genome shotgun (WGS) entry which is preliminary data.</text>
</comment>
<reference evidence="1" key="1">
    <citation type="submission" date="2022-07" db="EMBL/GenBank/DDBJ databases">
        <title>Phylogenomic reconstructions and comparative analyses of Kickxellomycotina fungi.</title>
        <authorList>
            <person name="Reynolds N.K."/>
            <person name="Stajich J.E."/>
            <person name="Barry K."/>
            <person name="Grigoriev I.V."/>
            <person name="Crous P."/>
            <person name="Smith M.E."/>
        </authorList>
    </citation>
    <scope>NUCLEOTIDE SEQUENCE</scope>
    <source>
        <strain evidence="1">NRRL 5244</strain>
    </source>
</reference>
<evidence type="ECO:0000313" key="2">
    <source>
        <dbReference type="Proteomes" id="UP001150603"/>
    </source>
</evidence>
<keyword evidence="2" id="KW-1185">Reference proteome</keyword>
<feature type="non-terminal residue" evidence="1">
    <location>
        <position position="92"/>
    </location>
</feature>
<protein>
    <submittedName>
        <fullName evidence="1">Uncharacterized protein</fullName>
    </submittedName>
</protein>
<evidence type="ECO:0000313" key="1">
    <source>
        <dbReference type="EMBL" id="KAJ1930836.1"/>
    </source>
</evidence>